<name>A9BKA3_HEMAN</name>
<dbReference type="Gene3D" id="2.20.28.10">
    <property type="match status" value="1"/>
</dbReference>
<dbReference type="PANTHER" id="PTHR11630:SF26">
    <property type="entry name" value="DNA REPLICATION LICENSING FACTOR MCM7"/>
    <property type="match status" value="1"/>
</dbReference>
<evidence type="ECO:0000259" key="4">
    <source>
        <dbReference type="PROSITE" id="PS50051"/>
    </source>
</evidence>
<dbReference type="Proteomes" id="UP000243127">
    <property type="component" value="Nucleomorph 1"/>
</dbReference>
<geneLocation type="nucleomorph" evidence="5"/>
<keyword evidence="2" id="KW-0067">ATP-binding</keyword>
<proteinExistence type="predicted"/>
<dbReference type="InterPro" id="IPR033762">
    <property type="entry name" value="MCM_OB"/>
</dbReference>
<dbReference type="Pfam" id="PF17855">
    <property type="entry name" value="MCM_lid"/>
    <property type="match status" value="1"/>
</dbReference>
<dbReference type="Pfam" id="PF00493">
    <property type="entry name" value="MCM"/>
    <property type="match status" value="1"/>
</dbReference>
<dbReference type="GeneID" id="5739647"/>
<dbReference type="PANTHER" id="PTHR11630">
    <property type="entry name" value="DNA REPLICATION LICENSING FACTOR MCM FAMILY MEMBER"/>
    <property type="match status" value="1"/>
</dbReference>
<dbReference type="AlphaFoldDB" id="A9BKA3"/>
<dbReference type="GO" id="GO:0005524">
    <property type="term" value="F:ATP binding"/>
    <property type="evidence" value="ECO:0007669"/>
    <property type="project" value="UniProtKB-KW"/>
</dbReference>
<dbReference type="InterPro" id="IPR031327">
    <property type="entry name" value="MCM"/>
</dbReference>
<dbReference type="InterPro" id="IPR041562">
    <property type="entry name" value="MCM_lid"/>
</dbReference>
<keyword evidence="1" id="KW-0547">Nucleotide-binding</keyword>
<dbReference type="RefSeq" id="XP_001712261.1">
    <property type="nucleotide sequence ID" value="XM_001712209.1"/>
</dbReference>
<dbReference type="Pfam" id="PF17207">
    <property type="entry name" value="MCM_OB"/>
    <property type="match status" value="1"/>
</dbReference>
<dbReference type="InterPro" id="IPR012340">
    <property type="entry name" value="NA-bd_OB-fold"/>
</dbReference>
<dbReference type="Gene3D" id="3.40.50.300">
    <property type="entry name" value="P-loop containing nucleotide triphosphate hydrolases"/>
    <property type="match status" value="1"/>
</dbReference>
<evidence type="ECO:0000313" key="5">
    <source>
        <dbReference type="EMBL" id="ABW97936.1"/>
    </source>
</evidence>
<dbReference type="SUPFAM" id="SSF52540">
    <property type="entry name" value="P-loop containing nucleoside triphosphate hydrolases"/>
    <property type="match status" value="1"/>
</dbReference>
<dbReference type="GO" id="GO:0006271">
    <property type="term" value="P:DNA strand elongation involved in DNA replication"/>
    <property type="evidence" value="ECO:0007669"/>
    <property type="project" value="TreeGrafter"/>
</dbReference>
<evidence type="ECO:0000256" key="1">
    <source>
        <dbReference type="ARBA" id="ARBA00022741"/>
    </source>
</evidence>
<protein>
    <submittedName>
        <fullName evidence="5">Mcm7</fullName>
    </submittedName>
</protein>
<accession>A9BKA3</accession>
<dbReference type="SMART" id="SM00350">
    <property type="entry name" value="MCM"/>
    <property type="match status" value="1"/>
</dbReference>
<organism evidence="5 6">
    <name type="scientific">Hemiselmis andersenii</name>
    <name type="common">Cryptophyte alga</name>
    <dbReference type="NCBI Taxonomy" id="464988"/>
    <lineage>
        <taxon>Eukaryota</taxon>
        <taxon>Cryptophyceae</taxon>
        <taxon>Cryptomonadales</taxon>
        <taxon>Hemiselmidaceae</taxon>
        <taxon>Hemiselmis</taxon>
    </lineage>
</organism>
<keyword evidence="5" id="KW-0542">Nucleomorph</keyword>
<dbReference type="SUPFAM" id="SSF50249">
    <property type="entry name" value="Nucleic acid-binding proteins"/>
    <property type="match status" value="1"/>
</dbReference>
<feature type="domain" description="MCM C-terminal AAA(+) ATPase" evidence="4">
    <location>
        <begin position="323"/>
        <end position="528"/>
    </location>
</feature>
<dbReference type="GO" id="GO:0005634">
    <property type="term" value="C:nucleus"/>
    <property type="evidence" value="ECO:0007669"/>
    <property type="project" value="TreeGrafter"/>
</dbReference>
<dbReference type="InterPro" id="IPR001208">
    <property type="entry name" value="MCM_dom"/>
</dbReference>
<dbReference type="PROSITE" id="PS50051">
    <property type="entry name" value="MCM_2"/>
    <property type="match status" value="1"/>
</dbReference>
<keyword evidence="3" id="KW-0238">DNA-binding</keyword>
<sequence length="714" mass="83865">MTTYEIYSKILKNFLINFNVSERVKTKNHRIEKTIKKFKYLERLQFLVNQNNNFFEFDLNDFSNDAFPKEIKWLFFSNTTRFLKILEKAINELFSEISPNVSFLSVQNFFDKKGKIFSKTNKHIPRFQIITKPVSDHPFTSFKSLGADLVGKFIFLKGIIIDVSIIKIIIKKAVYLCTLCNFEFTQEIREENFKPFFRCPSKKCLKEKSGNNLFLNTNETVFQKFQEITVRENFLNDEFFLTDRLLKIKLLGDLTGNYEIGESVTAAGALLPSHLKSTKNKNFIDSLSMEACYIKRNSFPFLYPNRNFKIEKEIMELFTKKNIYSTFSESFAPFVFGNSDVKKVLILSILSNSLTNNKTGLRGHESINTLILGEVGTAKTKLLKFVWSISPASIYKSGKNLLQKNFFSQTLTNENNQKTLEKENYFTNFNSKIVCLDDLNKIKEKDIFFLNKIFKKKEIFHLKGRQTTEKIFSNSIIAAATLEKDFFGKSLSQKQLNPFFILVSEFDLIFLLSCIKEKNQENNLAKHVIFSFKKNQKNRPETKKIEIPIFRSFFIEARQIFPSLPSTVFDFLIYNYIMWRSHHKENYRNQIDIKTFIIIIRLSISLARLKFQNLVSKTDIIEAIRLIEISKKSPNKVPDFSNKIEKEQIENKIYLIIRDLSIKCKKWELELSWLEKLILKKGFSREEFVSCLGYYEELNIWKLSVFSGKLIFIR</sequence>
<dbReference type="GO" id="GO:0042555">
    <property type="term" value="C:MCM complex"/>
    <property type="evidence" value="ECO:0007669"/>
    <property type="project" value="TreeGrafter"/>
</dbReference>
<evidence type="ECO:0000256" key="2">
    <source>
        <dbReference type="ARBA" id="ARBA00022840"/>
    </source>
</evidence>
<dbReference type="GO" id="GO:0000727">
    <property type="term" value="P:double-strand break repair via break-induced replication"/>
    <property type="evidence" value="ECO:0007669"/>
    <property type="project" value="TreeGrafter"/>
</dbReference>
<evidence type="ECO:0000313" key="6">
    <source>
        <dbReference type="Proteomes" id="UP000243127"/>
    </source>
</evidence>
<dbReference type="EMBL" id="CP000881">
    <property type="protein sequence ID" value="ABW97936.1"/>
    <property type="molecule type" value="Genomic_DNA"/>
</dbReference>
<dbReference type="GO" id="GO:0006270">
    <property type="term" value="P:DNA replication initiation"/>
    <property type="evidence" value="ECO:0007669"/>
    <property type="project" value="TreeGrafter"/>
</dbReference>
<dbReference type="InterPro" id="IPR027417">
    <property type="entry name" value="P-loop_NTPase"/>
</dbReference>
<dbReference type="GO" id="GO:0003697">
    <property type="term" value="F:single-stranded DNA binding"/>
    <property type="evidence" value="ECO:0007669"/>
    <property type="project" value="TreeGrafter"/>
</dbReference>
<dbReference type="GO" id="GO:0017116">
    <property type="term" value="F:single-stranded DNA helicase activity"/>
    <property type="evidence" value="ECO:0007669"/>
    <property type="project" value="TreeGrafter"/>
</dbReference>
<dbReference type="Gene3D" id="2.40.50.140">
    <property type="entry name" value="Nucleic acid-binding proteins"/>
    <property type="match status" value="1"/>
</dbReference>
<gene>
    <name evidence="5" type="ORF">HAN_1g93</name>
</gene>
<reference evidence="5 6" key="1">
    <citation type="journal article" date="2007" name="Proc. Natl. Acad. Sci. U.S.A.">
        <title>Nucleomorph genome of Hemiselmis andersenii reveals complete intron loss and compaction as a driver of protein structure and function.</title>
        <authorList>
            <person name="Lane C.E."/>
            <person name="van den Heuvel K."/>
            <person name="Kozera C."/>
            <person name="Curtis B.A."/>
            <person name="Parsons B.J."/>
            <person name="Bowman S."/>
            <person name="Archibald J.M."/>
        </authorList>
    </citation>
    <scope>NUCLEOTIDE SEQUENCE [LARGE SCALE GENOMIC DNA]</scope>
    <source>
        <strain evidence="5 6">CCMP644</strain>
    </source>
</reference>
<evidence type="ECO:0000256" key="3">
    <source>
        <dbReference type="ARBA" id="ARBA00023125"/>
    </source>
</evidence>